<dbReference type="AlphaFoldDB" id="A0AB37UBZ0"/>
<name>A0AB37UBZ0_9CYAN</name>
<accession>A0AB37UBZ0</accession>
<evidence type="ECO:0000313" key="1">
    <source>
        <dbReference type="EMBL" id="RUT03670.1"/>
    </source>
</evidence>
<gene>
    <name evidence="1" type="ORF">DSM107010_60060</name>
</gene>
<dbReference type="EMBL" id="RSCK01000097">
    <property type="protein sequence ID" value="RUT03670.1"/>
    <property type="molecule type" value="Genomic_DNA"/>
</dbReference>
<dbReference type="Proteomes" id="UP000282574">
    <property type="component" value="Unassembled WGS sequence"/>
</dbReference>
<evidence type="ECO:0000313" key="2">
    <source>
        <dbReference type="Proteomes" id="UP000282574"/>
    </source>
</evidence>
<dbReference type="RefSeq" id="WP_106169156.1">
    <property type="nucleotide sequence ID" value="NZ_JAVKZF010000004.1"/>
</dbReference>
<sequence length="268" mass="29329">MSHIPTHKDLSTLAIAPHLKIDTIDDLQRLGEILSRSGFFEDCKQAAQAVVKILAGAELGFPAFSSMCRIFIIKGKPAIGANLMAAAVKRSSRYDYRVVELSDRVCKITFFDAGREIGVSEFSAADAQKAGTQNMGKFARNMLFARAMSNGCRWFVPDIFLGAAVYTPEELGATVDEDGNVIEVSPSPPLTGLPSNQKEIYRSWRSPSDALLWARECLPHLTVEEIQAQFETLDAPPGRKAPAWIAKVNELKQVYMTSGKHSPAQPSA</sequence>
<keyword evidence="2" id="KW-1185">Reference proteome</keyword>
<protein>
    <submittedName>
        <fullName evidence="1">Uncharacterized protein</fullName>
    </submittedName>
</protein>
<comment type="caution">
    <text evidence="1">The sequence shown here is derived from an EMBL/GenBank/DDBJ whole genome shotgun (WGS) entry which is preliminary data.</text>
</comment>
<reference evidence="1 2" key="1">
    <citation type="journal article" date="2019" name="Genome Biol. Evol.">
        <title>Day and night: Metabolic profiles and evolutionary relationships of six axenic non-marine cyanobacteria.</title>
        <authorList>
            <person name="Will S.E."/>
            <person name="Henke P."/>
            <person name="Boedeker C."/>
            <person name="Huang S."/>
            <person name="Brinkmann H."/>
            <person name="Rohde M."/>
            <person name="Jarek M."/>
            <person name="Friedl T."/>
            <person name="Seufert S."/>
            <person name="Schumacher M."/>
            <person name="Overmann J."/>
            <person name="Neumann-Schaal M."/>
            <person name="Petersen J."/>
        </authorList>
    </citation>
    <scope>NUCLEOTIDE SEQUENCE [LARGE SCALE GENOMIC DNA]</scope>
    <source>
        <strain evidence="1 2">SAG 39.79</strain>
    </source>
</reference>
<proteinExistence type="predicted"/>
<organism evidence="1 2">
    <name type="scientific">Chroococcidiopsis cubana SAG 39.79</name>
    <dbReference type="NCBI Taxonomy" id="388085"/>
    <lineage>
        <taxon>Bacteria</taxon>
        <taxon>Bacillati</taxon>
        <taxon>Cyanobacteriota</taxon>
        <taxon>Cyanophyceae</taxon>
        <taxon>Chroococcidiopsidales</taxon>
        <taxon>Chroococcidiopsidaceae</taxon>
        <taxon>Chroococcidiopsis</taxon>
    </lineage>
</organism>